<dbReference type="RefSeq" id="WP_338447724.1">
    <property type="nucleotide sequence ID" value="NZ_CP137640.1"/>
</dbReference>
<evidence type="ECO:0000313" key="5">
    <source>
        <dbReference type="EMBL" id="WVX78789.1"/>
    </source>
</evidence>
<evidence type="ECO:0000256" key="2">
    <source>
        <dbReference type="ARBA" id="ARBA00022679"/>
    </source>
</evidence>
<sequence>MSLITLYQSKITTAEEAVRFVEPGEVIVFPINPGEPPALLAALPTNQKLQGNSIYRMLPGYPLLEAAPEVLKQVSIFLSGHDRMAFSEGISDLLPNHFSDIPALLKHASESPVIMAAVSSMDDEGYFSLGTSVSYVGDLLQDAKTIILEVNQKMPRTFGEQNRIHISQVTALIENDFDLPLLPEPILNDKDTKIGQTIADLIRNGDTLQIGFGSMPNAVMEYLKDHRDLGIYTEMLPDKVVDLYEKGVITNANKKIYKGKTTATFALGSRRLYDFMNNNEDIFMLPCQVSNDLRNIAQLDNLVSVNSTVEVDFLGQCNSEVVAGKYYSSTGGQADFAKGVRMTENGRGIICLYSTAKNDTISKIVPKLSEGAVVSTSKNDVDIVVTEFGKAELRGKTVQGRTEALINIAHPKFREQLTFEAIKRGFLPKKNFYML</sequence>
<name>A0ABZ2C613_9BACI</name>
<gene>
    <name evidence="5" type="ORF">R4Z09_15835</name>
</gene>
<dbReference type="InterPro" id="IPR026888">
    <property type="entry name" value="AcetylCoA_hyd_C"/>
</dbReference>
<dbReference type="PANTHER" id="PTHR21432">
    <property type="entry name" value="ACETYL-COA HYDROLASE-RELATED"/>
    <property type="match status" value="1"/>
</dbReference>
<evidence type="ECO:0000313" key="6">
    <source>
        <dbReference type="Proteomes" id="UP001357223"/>
    </source>
</evidence>
<dbReference type="GO" id="GO:0016787">
    <property type="term" value="F:hydrolase activity"/>
    <property type="evidence" value="ECO:0007669"/>
    <property type="project" value="UniProtKB-KW"/>
</dbReference>
<dbReference type="EMBL" id="CP137640">
    <property type="protein sequence ID" value="WVX78789.1"/>
    <property type="molecule type" value="Genomic_DNA"/>
</dbReference>
<feature type="domain" description="Acetyl-CoA hydrolase/transferase C-terminal" evidence="4">
    <location>
        <begin position="268"/>
        <end position="421"/>
    </location>
</feature>
<reference evidence="5 6" key="1">
    <citation type="submission" date="2023-10" db="EMBL/GenBank/DDBJ databases">
        <title>Niallia locisalis sp.nov. isolated from a salt pond sample.</title>
        <authorList>
            <person name="Li X.-J."/>
            <person name="Dong L."/>
        </authorList>
    </citation>
    <scope>NUCLEOTIDE SEQUENCE [LARGE SCALE GENOMIC DNA]</scope>
    <source>
        <strain evidence="5 6">DSM 29761</strain>
    </source>
</reference>
<dbReference type="PANTHER" id="PTHR21432:SF20">
    <property type="entry name" value="ACETYL-COA HYDROLASE"/>
    <property type="match status" value="1"/>
</dbReference>
<dbReference type="Pfam" id="PF02550">
    <property type="entry name" value="AcetylCoA_hydro"/>
    <property type="match status" value="1"/>
</dbReference>
<dbReference type="Gene3D" id="3.40.1080.10">
    <property type="entry name" value="Glutaconate Coenzyme A-transferase"/>
    <property type="match status" value="1"/>
</dbReference>
<dbReference type="Pfam" id="PF13336">
    <property type="entry name" value="AcetylCoA_hyd_C"/>
    <property type="match status" value="1"/>
</dbReference>
<dbReference type="SUPFAM" id="SSF100950">
    <property type="entry name" value="NagB/RpiA/CoA transferase-like"/>
    <property type="match status" value="2"/>
</dbReference>
<dbReference type="InterPro" id="IPR038460">
    <property type="entry name" value="AcetylCoA_hyd_C_sf"/>
</dbReference>
<protein>
    <submittedName>
        <fullName evidence="5">Acetyl-CoA hydrolase/transferase C-terminal domain-containing protein</fullName>
    </submittedName>
</protein>
<dbReference type="InterPro" id="IPR046433">
    <property type="entry name" value="ActCoA_hydro"/>
</dbReference>
<keyword evidence="5" id="KW-0378">Hydrolase</keyword>
<evidence type="ECO:0000256" key="1">
    <source>
        <dbReference type="ARBA" id="ARBA00009632"/>
    </source>
</evidence>
<keyword evidence="2" id="KW-0808">Transferase</keyword>
<dbReference type="Proteomes" id="UP001357223">
    <property type="component" value="Chromosome"/>
</dbReference>
<accession>A0ABZ2C613</accession>
<comment type="similarity">
    <text evidence="1">Belongs to the acetyl-CoA hydrolase/transferase family.</text>
</comment>
<evidence type="ECO:0000259" key="3">
    <source>
        <dbReference type="Pfam" id="PF02550"/>
    </source>
</evidence>
<proteinExistence type="inferred from homology"/>
<organism evidence="5 6">
    <name type="scientific">Niallia oryzisoli</name>
    <dbReference type="NCBI Taxonomy" id="1737571"/>
    <lineage>
        <taxon>Bacteria</taxon>
        <taxon>Bacillati</taxon>
        <taxon>Bacillota</taxon>
        <taxon>Bacilli</taxon>
        <taxon>Bacillales</taxon>
        <taxon>Bacillaceae</taxon>
        <taxon>Niallia</taxon>
    </lineage>
</organism>
<evidence type="ECO:0000259" key="4">
    <source>
        <dbReference type="Pfam" id="PF13336"/>
    </source>
</evidence>
<dbReference type="InterPro" id="IPR003702">
    <property type="entry name" value="ActCoA_hydro_N"/>
</dbReference>
<feature type="domain" description="Acetyl-CoA hydrolase/transferase N-terminal" evidence="3">
    <location>
        <begin position="66"/>
        <end position="176"/>
    </location>
</feature>
<dbReference type="InterPro" id="IPR037171">
    <property type="entry name" value="NagB/RpiA_transferase-like"/>
</dbReference>
<keyword evidence="6" id="KW-1185">Reference proteome</keyword>
<dbReference type="Gene3D" id="3.40.1080.20">
    <property type="entry name" value="Acetyl-CoA hydrolase/transferase C-terminal domain"/>
    <property type="match status" value="1"/>
</dbReference>
<dbReference type="Gene3D" id="3.30.750.70">
    <property type="entry name" value="4-hydroxybutyrate coenzyme like domains"/>
    <property type="match status" value="1"/>
</dbReference>